<dbReference type="AlphaFoldDB" id="A0A1M5NGK2"/>
<dbReference type="RefSeq" id="WP_139261627.1">
    <property type="nucleotide sequence ID" value="NZ_FQWH01000005.1"/>
</dbReference>
<feature type="region of interest" description="Disordered" evidence="1">
    <location>
        <begin position="49"/>
        <end position="83"/>
    </location>
</feature>
<accession>A0A1M5NGK2</accession>
<dbReference type="SUPFAM" id="SSF53955">
    <property type="entry name" value="Lysozyme-like"/>
    <property type="match status" value="1"/>
</dbReference>
<dbReference type="Proteomes" id="UP000184112">
    <property type="component" value="Unassembled WGS sequence"/>
</dbReference>
<reference evidence="3 4" key="1">
    <citation type="submission" date="2016-11" db="EMBL/GenBank/DDBJ databases">
        <authorList>
            <person name="Jaros S."/>
            <person name="Januszkiewicz K."/>
            <person name="Wedrychowicz H."/>
        </authorList>
    </citation>
    <scope>NUCLEOTIDE SEQUENCE [LARGE SCALE GENOMIC DNA]</scope>
    <source>
        <strain evidence="3 4">DSM 6792</strain>
    </source>
</reference>
<feature type="domain" description="Peptidase C51" evidence="2">
    <location>
        <begin position="451"/>
        <end position="532"/>
    </location>
</feature>
<dbReference type="InterPro" id="IPR007921">
    <property type="entry name" value="CHAP_dom"/>
</dbReference>
<organism evidence="3 4">
    <name type="scientific">Flavobacterium johnsoniae</name>
    <name type="common">Cytophaga johnsonae</name>
    <dbReference type="NCBI Taxonomy" id="986"/>
    <lineage>
        <taxon>Bacteria</taxon>
        <taxon>Pseudomonadati</taxon>
        <taxon>Bacteroidota</taxon>
        <taxon>Flavobacteriia</taxon>
        <taxon>Flavobacteriales</taxon>
        <taxon>Flavobacteriaceae</taxon>
        <taxon>Flavobacterium</taxon>
    </lineage>
</organism>
<evidence type="ECO:0000259" key="2">
    <source>
        <dbReference type="Pfam" id="PF05257"/>
    </source>
</evidence>
<dbReference type="Gene3D" id="1.10.530.10">
    <property type="match status" value="1"/>
</dbReference>
<dbReference type="InterPro" id="IPR023346">
    <property type="entry name" value="Lysozyme-like_dom_sf"/>
</dbReference>
<gene>
    <name evidence="3" type="ORF">SAMN05444388_1051</name>
</gene>
<dbReference type="SUPFAM" id="SSF54001">
    <property type="entry name" value="Cysteine proteinases"/>
    <property type="match status" value="1"/>
</dbReference>
<proteinExistence type="predicted"/>
<sequence length="594" mass="67175">ADVAFYLDPSHKWLANAKLAPGDENEGEFHEYYVTAEIFEKVSKRIASKNTNVPNPDYKKEPEAKKQTPAEQKGPSKKETKKIALSDKKVQDYHEQKIAVKNEISKNPVWEKINSFMVVGGEDSIWNKNHKDGECPNCIAAVKAGQLKKIFTKTDLTILETVGAIYTKYMKELGMDTCWNKAHFFAQAVVESGKELTVKSGGESFDYSADDLYLGRWSEKEQKRKIIFSYFTTHKDEAYQYGRIKEIRNGKKVIVQYANEEMIAKLAYGPNAAKGVELGNTQPNDGWDLRGRGLVQLTGRSGYEYANNYTKREGADIVQNPDLIVTNPAIAVLSSMAFFKWKGITKIANEETETEPISIRVGYDVLLANGKKNHSEKQEAFTKNTAVVFETGICKYGEKQAATDLKIQQGINWLESIAIDQELAEDKSNYKVLYSQDGDRTSKEGEDVMDCSELICRYLQKIEWSSKVLNMNTSGLYTYAQNNSKWLEKHDSTSYKPKIGDIFIWKNDAGSNGHTGVVVNFDKTKDIVTTIEAISSSEEPEGIDGKINLQGVVKLKWKRFSKHLINHPIRTSTYTASTCRFYTPKVHYSKQDKK</sequence>
<evidence type="ECO:0000313" key="4">
    <source>
        <dbReference type="Proteomes" id="UP000184112"/>
    </source>
</evidence>
<evidence type="ECO:0000313" key="3">
    <source>
        <dbReference type="EMBL" id="SHG88651.1"/>
    </source>
</evidence>
<protein>
    <submittedName>
        <fullName evidence="3">Predicted chitinase</fullName>
    </submittedName>
</protein>
<feature type="non-terminal residue" evidence="3">
    <location>
        <position position="1"/>
    </location>
</feature>
<feature type="compositionally biased region" description="Basic and acidic residues" evidence="1">
    <location>
        <begin position="57"/>
        <end position="83"/>
    </location>
</feature>
<dbReference type="Gene3D" id="3.90.1720.10">
    <property type="entry name" value="endopeptidase domain like (from Nostoc punctiforme)"/>
    <property type="match status" value="1"/>
</dbReference>
<name>A0A1M5NGK2_FLAJO</name>
<dbReference type="InterPro" id="IPR038765">
    <property type="entry name" value="Papain-like_cys_pep_sf"/>
</dbReference>
<dbReference type="EMBL" id="FQWH01000005">
    <property type="protein sequence ID" value="SHG88651.1"/>
    <property type="molecule type" value="Genomic_DNA"/>
</dbReference>
<evidence type="ECO:0000256" key="1">
    <source>
        <dbReference type="SAM" id="MobiDB-lite"/>
    </source>
</evidence>
<dbReference type="Pfam" id="PF05257">
    <property type="entry name" value="CHAP"/>
    <property type="match status" value="1"/>
</dbReference>